<evidence type="ECO:0000256" key="1">
    <source>
        <dbReference type="ARBA" id="ARBA00004651"/>
    </source>
</evidence>
<dbReference type="InterPro" id="IPR045863">
    <property type="entry name" value="CorA_TM1_TM2"/>
</dbReference>
<evidence type="ECO:0000256" key="5">
    <source>
        <dbReference type="ARBA" id="ARBA00022692"/>
    </source>
</evidence>
<dbReference type="PANTHER" id="PTHR46494">
    <property type="entry name" value="CORA FAMILY METAL ION TRANSPORTER (EUROFUNG)"/>
    <property type="match status" value="1"/>
</dbReference>
<protein>
    <recommendedName>
        <fullName evidence="12">Magnesium transport protein CorA</fullName>
    </recommendedName>
</protein>
<dbReference type="GO" id="GO:0015087">
    <property type="term" value="F:cobalt ion transmembrane transporter activity"/>
    <property type="evidence" value="ECO:0007669"/>
    <property type="project" value="UniProtKB-UniRule"/>
</dbReference>
<keyword evidence="6 12" id="KW-0460">Magnesium</keyword>
<feature type="transmembrane region" description="Helical" evidence="12">
    <location>
        <begin position="314"/>
        <end position="334"/>
    </location>
</feature>
<organism evidence="13 14">
    <name type="scientific">Echinicola strongylocentroti</name>
    <dbReference type="NCBI Taxonomy" id="1795355"/>
    <lineage>
        <taxon>Bacteria</taxon>
        <taxon>Pseudomonadati</taxon>
        <taxon>Bacteroidota</taxon>
        <taxon>Cytophagia</taxon>
        <taxon>Cytophagales</taxon>
        <taxon>Cyclobacteriaceae</taxon>
        <taxon>Echinicola</taxon>
    </lineage>
</organism>
<evidence type="ECO:0000256" key="10">
    <source>
        <dbReference type="ARBA" id="ARBA00034269"/>
    </source>
</evidence>
<evidence type="ECO:0000256" key="3">
    <source>
        <dbReference type="ARBA" id="ARBA00022448"/>
    </source>
</evidence>
<dbReference type="Pfam" id="PF01544">
    <property type="entry name" value="CorA"/>
    <property type="match status" value="1"/>
</dbReference>
<comment type="subcellular location">
    <subcellularLocation>
        <location evidence="1">Cell membrane</location>
        <topology evidence="1">Multi-pass membrane protein</topology>
    </subcellularLocation>
    <subcellularLocation>
        <location evidence="12">Membrane</location>
        <topology evidence="12">Multi-pass membrane protein</topology>
    </subcellularLocation>
</comment>
<dbReference type="AlphaFoldDB" id="A0A2Z4IM35"/>
<keyword evidence="14" id="KW-1185">Reference proteome</keyword>
<dbReference type="FunFam" id="1.20.58.340:FF:000004">
    <property type="entry name" value="Magnesium transport protein CorA"/>
    <property type="match status" value="1"/>
</dbReference>
<evidence type="ECO:0000256" key="12">
    <source>
        <dbReference type="RuleBase" id="RU362010"/>
    </source>
</evidence>
<keyword evidence="7 12" id="KW-1133">Transmembrane helix</keyword>
<reference evidence="13 14" key="1">
    <citation type="submission" date="2018-06" db="EMBL/GenBank/DDBJ databases">
        <title>Echinicola strongylocentroti sp. nov., isolated from a sea urchin Strongylocentrotus intermedius.</title>
        <authorList>
            <person name="Bae S.S."/>
        </authorList>
    </citation>
    <scope>NUCLEOTIDE SEQUENCE [LARGE SCALE GENOMIC DNA]</scope>
    <source>
        <strain evidence="13 14">MEBiC08714</strain>
    </source>
</reference>
<accession>A0A2Z4IM35</accession>
<dbReference type="GO" id="GO:0015095">
    <property type="term" value="F:magnesium ion transmembrane transporter activity"/>
    <property type="evidence" value="ECO:0007669"/>
    <property type="project" value="UniProtKB-UniRule"/>
</dbReference>
<dbReference type="InterPro" id="IPR004488">
    <property type="entry name" value="Mg/Co-transport_prot_CorA"/>
</dbReference>
<evidence type="ECO:0000256" key="9">
    <source>
        <dbReference type="ARBA" id="ARBA00023136"/>
    </source>
</evidence>
<evidence type="ECO:0000256" key="4">
    <source>
        <dbReference type="ARBA" id="ARBA00022475"/>
    </source>
</evidence>
<dbReference type="GO" id="GO:0000287">
    <property type="term" value="F:magnesium ion binding"/>
    <property type="evidence" value="ECO:0007669"/>
    <property type="project" value="TreeGrafter"/>
</dbReference>
<dbReference type="RefSeq" id="WP_112785144.1">
    <property type="nucleotide sequence ID" value="NZ_CP030041.1"/>
</dbReference>
<dbReference type="EMBL" id="CP030041">
    <property type="protein sequence ID" value="AWW31770.1"/>
    <property type="molecule type" value="Genomic_DNA"/>
</dbReference>
<evidence type="ECO:0000313" key="13">
    <source>
        <dbReference type="EMBL" id="AWW31770.1"/>
    </source>
</evidence>
<dbReference type="Gene3D" id="1.20.58.340">
    <property type="entry name" value="Magnesium transport protein CorA, transmembrane region"/>
    <property type="match status" value="2"/>
</dbReference>
<dbReference type="SUPFAM" id="SSF144083">
    <property type="entry name" value="Magnesium transport protein CorA, transmembrane region"/>
    <property type="match status" value="1"/>
</dbReference>
<feature type="transmembrane region" description="Helical" evidence="12">
    <location>
        <begin position="283"/>
        <end position="302"/>
    </location>
</feature>
<dbReference type="CDD" id="cd12828">
    <property type="entry name" value="TmCorA-like_1"/>
    <property type="match status" value="1"/>
</dbReference>
<dbReference type="KEGG" id="est:DN752_17450"/>
<dbReference type="NCBIfam" id="TIGR00383">
    <property type="entry name" value="corA"/>
    <property type="match status" value="1"/>
</dbReference>
<evidence type="ECO:0000256" key="7">
    <source>
        <dbReference type="ARBA" id="ARBA00022989"/>
    </source>
</evidence>
<keyword evidence="8 12" id="KW-0406">Ion transport</keyword>
<keyword evidence="9 12" id="KW-0472">Membrane</keyword>
<dbReference type="InterPro" id="IPR045861">
    <property type="entry name" value="CorA_cytoplasmic_dom"/>
</dbReference>
<keyword evidence="3 12" id="KW-0813">Transport</keyword>
<evidence type="ECO:0000256" key="2">
    <source>
        <dbReference type="ARBA" id="ARBA00009765"/>
    </source>
</evidence>
<proteinExistence type="inferred from homology"/>
<dbReference type="Proteomes" id="UP000248688">
    <property type="component" value="Chromosome"/>
</dbReference>
<dbReference type="PANTHER" id="PTHR46494:SF1">
    <property type="entry name" value="CORA FAMILY METAL ION TRANSPORTER (EUROFUNG)"/>
    <property type="match status" value="1"/>
</dbReference>
<dbReference type="OrthoDB" id="9803416at2"/>
<evidence type="ECO:0000256" key="8">
    <source>
        <dbReference type="ARBA" id="ARBA00023065"/>
    </source>
</evidence>
<keyword evidence="4 12" id="KW-1003">Cell membrane</keyword>
<comment type="function">
    <text evidence="11">Mediates influx of magnesium ions. Alternates between open and closed states. Activated by low cytoplasmic Mg(2+) levels. Inactive when cytoplasmic Mg(2+) levels are high.</text>
</comment>
<name>A0A2Z4IM35_9BACT</name>
<dbReference type="InterPro" id="IPR002523">
    <property type="entry name" value="MgTranspt_CorA/ZnTranspt_ZntB"/>
</dbReference>
<sequence>MSKTNDPSRKPSSLPLLELYSFGEQHFEKHLIHRLEDLKSFLEKKELKFWLNVPSIDDHQLIQDIAAIFSIHPLVIEDLTTTSQRPKIEEFEDHIFVVLKMLYSKNSLAEIQDEQVSILFGNNYILSFQETPQDIFDNVRIRLESPKAKMRKLGTDYFTYALVDAIVDEYYGILELVSDAVEKCDDMIMKNKSNVNLNTIHHQRKIVRKIRNNIWPIRELISVWKKSEHPLIKRKNITYINDIYEHSIEILEGLELQRETMSSLAELYMTQLSIKQNEVMKTLTVISTIFIPLTFIAGIYGMNFKVMPELEWKYSYPVLWLVFIFITYLMIRYFKRKKWF</sequence>
<dbReference type="Gene3D" id="3.30.460.20">
    <property type="entry name" value="CorA soluble domain-like"/>
    <property type="match status" value="1"/>
</dbReference>
<comment type="catalytic activity">
    <reaction evidence="10">
        <text>Mg(2+)(in) = Mg(2+)(out)</text>
        <dbReference type="Rhea" id="RHEA:29827"/>
        <dbReference type="ChEBI" id="CHEBI:18420"/>
    </reaction>
</comment>
<evidence type="ECO:0000256" key="6">
    <source>
        <dbReference type="ARBA" id="ARBA00022842"/>
    </source>
</evidence>
<evidence type="ECO:0000256" key="11">
    <source>
        <dbReference type="ARBA" id="ARBA00045497"/>
    </source>
</evidence>
<gene>
    <name evidence="12 13" type="primary">corA</name>
    <name evidence="13" type="ORF">DN752_17450</name>
</gene>
<comment type="similarity">
    <text evidence="2 12">Belongs to the CorA metal ion transporter (MIT) (TC 1.A.35) family.</text>
</comment>
<dbReference type="SUPFAM" id="SSF143865">
    <property type="entry name" value="CorA soluble domain-like"/>
    <property type="match status" value="1"/>
</dbReference>
<dbReference type="GO" id="GO:0050897">
    <property type="term" value="F:cobalt ion binding"/>
    <property type="evidence" value="ECO:0007669"/>
    <property type="project" value="TreeGrafter"/>
</dbReference>
<evidence type="ECO:0000313" key="14">
    <source>
        <dbReference type="Proteomes" id="UP000248688"/>
    </source>
</evidence>
<dbReference type="GO" id="GO:0005886">
    <property type="term" value="C:plasma membrane"/>
    <property type="evidence" value="ECO:0007669"/>
    <property type="project" value="UniProtKB-SubCell"/>
</dbReference>
<keyword evidence="5 12" id="KW-0812">Transmembrane</keyword>